<evidence type="ECO:0000313" key="3">
    <source>
        <dbReference type="Proteomes" id="UP001497516"/>
    </source>
</evidence>
<gene>
    <name evidence="2" type="ORF">LTRI10_LOCUS3648</name>
</gene>
<dbReference type="Pfam" id="PF24626">
    <property type="entry name" value="SH3_Tf2-1"/>
    <property type="match status" value="1"/>
</dbReference>
<dbReference type="InterPro" id="IPR056924">
    <property type="entry name" value="SH3_Tf2-1"/>
</dbReference>
<evidence type="ECO:0000259" key="1">
    <source>
        <dbReference type="Pfam" id="PF24626"/>
    </source>
</evidence>
<keyword evidence="3" id="KW-1185">Reference proteome</keyword>
<dbReference type="Proteomes" id="UP001497516">
    <property type="component" value="Chromosome 1"/>
</dbReference>
<evidence type="ECO:0000313" key="2">
    <source>
        <dbReference type="EMBL" id="CAL1355917.1"/>
    </source>
</evidence>
<dbReference type="PANTHER" id="PTHR46148:SF52">
    <property type="entry name" value="OS04G0603800 PROTEIN"/>
    <property type="match status" value="1"/>
</dbReference>
<reference evidence="2 3" key="1">
    <citation type="submission" date="2024-04" db="EMBL/GenBank/DDBJ databases">
        <authorList>
            <person name="Fracassetti M."/>
        </authorList>
    </citation>
    <scope>NUCLEOTIDE SEQUENCE [LARGE SCALE GENOMIC DNA]</scope>
</reference>
<name>A0AAV2CHC2_9ROSI</name>
<sequence length="131" mass="15119">MKQLADAGRREEEFAVGDLVLLRLHLYRQSVVFRRAYQKLAAKYFGSYEVLERVGPVAYRLHLPETSSIHPTFHVVLLQRYPKVHVLGRCQFHRLRQRETCCSSPWRSWILVGCNAVKSAILPRNGKGAKS</sequence>
<feature type="domain" description="Tf2-1-like SH3-like" evidence="1">
    <location>
        <begin position="17"/>
        <end position="81"/>
    </location>
</feature>
<dbReference type="EMBL" id="OZ034813">
    <property type="protein sequence ID" value="CAL1355917.1"/>
    <property type="molecule type" value="Genomic_DNA"/>
</dbReference>
<accession>A0AAV2CHC2</accession>
<protein>
    <recommendedName>
        <fullName evidence="1">Tf2-1-like SH3-like domain-containing protein</fullName>
    </recommendedName>
</protein>
<dbReference type="AlphaFoldDB" id="A0AAV2CHC2"/>
<dbReference type="PANTHER" id="PTHR46148">
    <property type="entry name" value="CHROMO DOMAIN-CONTAINING PROTEIN"/>
    <property type="match status" value="1"/>
</dbReference>
<organism evidence="2 3">
    <name type="scientific">Linum trigynum</name>
    <dbReference type="NCBI Taxonomy" id="586398"/>
    <lineage>
        <taxon>Eukaryota</taxon>
        <taxon>Viridiplantae</taxon>
        <taxon>Streptophyta</taxon>
        <taxon>Embryophyta</taxon>
        <taxon>Tracheophyta</taxon>
        <taxon>Spermatophyta</taxon>
        <taxon>Magnoliopsida</taxon>
        <taxon>eudicotyledons</taxon>
        <taxon>Gunneridae</taxon>
        <taxon>Pentapetalae</taxon>
        <taxon>rosids</taxon>
        <taxon>fabids</taxon>
        <taxon>Malpighiales</taxon>
        <taxon>Linaceae</taxon>
        <taxon>Linum</taxon>
    </lineage>
</organism>
<proteinExistence type="predicted"/>